<evidence type="ECO:0000313" key="1">
    <source>
        <dbReference type="EMBL" id="MPC36531.1"/>
    </source>
</evidence>
<protein>
    <submittedName>
        <fullName evidence="1">Uncharacterized protein</fullName>
    </submittedName>
</protein>
<dbReference type="Proteomes" id="UP000324222">
    <property type="component" value="Unassembled WGS sequence"/>
</dbReference>
<name>A0A5B7EPR9_PORTR</name>
<proteinExistence type="predicted"/>
<keyword evidence="2" id="KW-1185">Reference proteome</keyword>
<reference evidence="1 2" key="1">
    <citation type="submission" date="2019-05" db="EMBL/GenBank/DDBJ databases">
        <title>Another draft genome of Portunus trituberculatus and its Hox gene families provides insights of decapod evolution.</title>
        <authorList>
            <person name="Jeong J.-H."/>
            <person name="Song I."/>
            <person name="Kim S."/>
            <person name="Choi T."/>
            <person name="Kim D."/>
            <person name="Ryu S."/>
            <person name="Kim W."/>
        </authorList>
    </citation>
    <scope>NUCLEOTIDE SEQUENCE [LARGE SCALE GENOMIC DNA]</scope>
    <source>
        <tissue evidence="1">Muscle</tissue>
    </source>
</reference>
<gene>
    <name evidence="1" type="ORF">E2C01_029993</name>
</gene>
<dbReference type="AlphaFoldDB" id="A0A5B7EPR9"/>
<dbReference type="EMBL" id="VSRR010003541">
    <property type="protein sequence ID" value="MPC36531.1"/>
    <property type="molecule type" value="Genomic_DNA"/>
</dbReference>
<sequence length="116" mass="12690">MSDSATLHTVELHFVYLFGPHYCTAPPSRPRVSSAGARRWYRPTCRDEYTSGPPAGAGAALMAFWLAVVEFCAGHACLSRPSRQVGGWILATGSPPPSLRKRLTVDNTFRLLSKVQ</sequence>
<organism evidence="1 2">
    <name type="scientific">Portunus trituberculatus</name>
    <name type="common">Swimming crab</name>
    <name type="synonym">Neptunus trituberculatus</name>
    <dbReference type="NCBI Taxonomy" id="210409"/>
    <lineage>
        <taxon>Eukaryota</taxon>
        <taxon>Metazoa</taxon>
        <taxon>Ecdysozoa</taxon>
        <taxon>Arthropoda</taxon>
        <taxon>Crustacea</taxon>
        <taxon>Multicrustacea</taxon>
        <taxon>Malacostraca</taxon>
        <taxon>Eumalacostraca</taxon>
        <taxon>Eucarida</taxon>
        <taxon>Decapoda</taxon>
        <taxon>Pleocyemata</taxon>
        <taxon>Brachyura</taxon>
        <taxon>Eubrachyura</taxon>
        <taxon>Portunoidea</taxon>
        <taxon>Portunidae</taxon>
        <taxon>Portuninae</taxon>
        <taxon>Portunus</taxon>
    </lineage>
</organism>
<accession>A0A5B7EPR9</accession>
<comment type="caution">
    <text evidence="1">The sequence shown here is derived from an EMBL/GenBank/DDBJ whole genome shotgun (WGS) entry which is preliminary data.</text>
</comment>
<evidence type="ECO:0000313" key="2">
    <source>
        <dbReference type="Proteomes" id="UP000324222"/>
    </source>
</evidence>